<dbReference type="EMBL" id="RZHF01000004">
    <property type="protein sequence ID" value="RUR34498.1"/>
    <property type="molecule type" value="Genomic_DNA"/>
</dbReference>
<dbReference type="RefSeq" id="WP_127059943.1">
    <property type="nucleotide sequence ID" value="NZ_RZHF01000004.1"/>
</dbReference>
<evidence type="ECO:0000313" key="2">
    <source>
        <dbReference type="EMBL" id="RUR34498.1"/>
    </source>
</evidence>
<gene>
    <name evidence="2" type="ORF">ELY38_02595</name>
</gene>
<dbReference type="AlphaFoldDB" id="A0A433KXV5"/>
<dbReference type="Proteomes" id="UP000287023">
    <property type="component" value="Unassembled WGS sequence"/>
</dbReference>
<comment type="caution">
    <text evidence="2">The sequence shown here is derived from an EMBL/GenBank/DDBJ whole genome shotgun (WGS) entry which is preliminary data.</text>
</comment>
<sequence length="97" mass="10553">MSSISKATQPATHSSHEQVPLRPVTLRDVISDCGGFSVVADALDVAVTTVYDWSRRGRVPDSDLKPKGGTSYSDQLAKMQREGKLSAAVIRRLGRRL</sequence>
<organism evidence="2 3">
    <name type="scientific">Vreelandella nanhaiensis</name>
    <dbReference type="NCBI Taxonomy" id="1258546"/>
    <lineage>
        <taxon>Bacteria</taxon>
        <taxon>Pseudomonadati</taxon>
        <taxon>Pseudomonadota</taxon>
        <taxon>Gammaproteobacteria</taxon>
        <taxon>Oceanospirillales</taxon>
        <taxon>Halomonadaceae</taxon>
        <taxon>Vreelandella</taxon>
    </lineage>
</organism>
<protein>
    <recommendedName>
        <fullName evidence="4">DNA-binding protein</fullName>
    </recommendedName>
</protein>
<evidence type="ECO:0000313" key="3">
    <source>
        <dbReference type="Proteomes" id="UP000287023"/>
    </source>
</evidence>
<dbReference type="OrthoDB" id="2062347at2"/>
<reference evidence="2 3" key="1">
    <citation type="submission" date="2018-12" db="EMBL/GenBank/DDBJ databases">
        <title>three novel Halomonas strain isolated from plants.</title>
        <authorList>
            <person name="Sun C."/>
        </authorList>
    </citation>
    <scope>NUCLEOTIDE SEQUENCE [LARGE SCALE GENOMIC DNA]</scope>
    <source>
        <strain evidence="2 3">JCM 18142</strain>
    </source>
</reference>
<proteinExistence type="predicted"/>
<name>A0A433KXV5_9GAMM</name>
<feature type="compositionally biased region" description="Polar residues" evidence="1">
    <location>
        <begin position="1"/>
        <end position="13"/>
    </location>
</feature>
<accession>A0A433KXV5</accession>
<evidence type="ECO:0000256" key="1">
    <source>
        <dbReference type="SAM" id="MobiDB-lite"/>
    </source>
</evidence>
<evidence type="ECO:0008006" key="4">
    <source>
        <dbReference type="Google" id="ProtNLM"/>
    </source>
</evidence>
<feature type="region of interest" description="Disordered" evidence="1">
    <location>
        <begin position="1"/>
        <end position="21"/>
    </location>
</feature>
<keyword evidence="3" id="KW-1185">Reference proteome</keyword>